<dbReference type="InterPro" id="IPR051600">
    <property type="entry name" value="Beta-PGM-like"/>
</dbReference>
<dbReference type="SFLD" id="SFLDS00003">
    <property type="entry name" value="Haloacid_Dehalogenase"/>
    <property type="match status" value="1"/>
</dbReference>
<evidence type="ECO:0000313" key="5">
    <source>
        <dbReference type="EMBL" id="APE30629.1"/>
    </source>
</evidence>
<reference evidence="6" key="1">
    <citation type="submission" date="2016-11" db="EMBL/GenBank/DDBJ databases">
        <title>Halolamina sediminis sp. nov., an extremely halophilic archaeon isolated from solar salt.</title>
        <authorList>
            <person name="Koh H.-W."/>
            <person name="Rani S."/>
            <person name="Park S.-J."/>
        </authorList>
    </citation>
    <scope>NUCLEOTIDE SEQUENCE [LARGE SCALE GENOMIC DNA]</scope>
    <source>
        <strain evidence="6">Hb3</strain>
    </source>
</reference>
<dbReference type="GO" id="GO:0003824">
    <property type="term" value="F:catalytic activity"/>
    <property type="evidence" value="ECO:0007669"/>
    <property type="project" value="UniProtKB-ARBA"/>
</dbReference>
<dbReference type="KEGG" id="hsi:BOX17_06475"/>
<accession>A0A1J0VF47</accession>
<dbReference type="OrthoDB" id="9800058at2"/>
<proteinExistence type="inferred from homology"/>
<dbReference type="Gene3D" id="1.10.150.240">
    <property type="entry name" value="Putative phosphatase, domain 2"/>
    <property type="match status" value="1"/>
</dbReference>
<keyword evidence="3" id="KW-0479">Metal-binding</keyword>
<organism evidence="5 6">
    <name type="scientific">Halomonas aestuarii</name>
    <dbReference type="NCBI Taxonomy" id="1897729"/>
    <lineage>
        <taxon>Bacteria</taxon>
        <taxon>Pseudomonadati</taxon>
        <taxon>Pseudomonadota</taxon>
        <taxon>Gammaproteobacteria</taxon>
        <taxon>Oceanospirillales</taxon>
        <taxon>Halomonadaceae</taxon>
        <taxon>Halomonas</taxon>
    </lineage>
</organism>
<gene>
    <name evidence="5" type="ORF">BOX17_06475</name>
</gene>
<keyword evidence="6" id="KW-1185">Reference proteome</keyword>
<dbReference type="Pfam" id="PF00702">
    <property type="entry name" value="Hydrolase"/>
    <property type="match status" value="1"/>
</dbReference>
<dbReference type="SUPFAM" id="SSF56784">
    <property type="entry name" value="HAD-like"/>
    <property type="match status" value="1"/>
</dbReference>
<dbReference type="InterPro" id="IPR036412">
    <property type="entry name" value="HAD-like_sf"/>
</dbReference>
<keyword evidence="4" id="KW-0460">Magnesium</keyword>
<dbReference type="PANTHER" id="PTHR46193">
    <property type="entry name" value="6-PHOSPHOGLUCONATE PHOSPHATASE"/>
    <property type="match status" value="1"/>
</dbReference>
<evidence type="ECO:0000313" key="6">
    <source>
        <dbReference type="Proteomes" id="UP000181985"/>
    </source>
</evidence>
<dbReference type="InterPro" id="IPR006439">
    <property type="entry name" value="HAD-SF_hydro_IA"/>
</dbReference>
<protein>
    <submittedName>
        <fullName evidence="5">Haloacid dehalogenase</fullName>
    </submittedName>
</protein>
<dbReference type="Proteomes" id="UP000181985">
    <property type="component" value="Chromosome"/>
</dbReference>
<sequence length="227" mass="24480">MARPLCLLFDCDGTLVDSEPLLADEMSASLTDAGLPFQASDYMGEFRGARFRHIVAELEHRHGCVDPERLDALECRMRANLNRRLASELIAIDGASEALAALVGHPMGVVSNGPENKIRTSLEATGLSGIFGDHLFSAYTAKCWKPDPCLFHHAARLMGFAPEECVVIDDAMVGVKGALAAGMTVIHLNRFPDVEETPPGAIMISNMFQLPTVIAHLESGRAMVAHA</sequence>
<dbReference type="AlphaFoldDB" id="A0A1J0VF47"/>
<dbReference type="EMBL" id="CP018139">
    <property type="protein sequence ID" value="APE30629.1"/>
    <property type="molecule type" value="Genomic_DNA"/>
</dbReference>
<comment type="similarity">
    <text evidence="2">Belongs to the HAD-like hydrolase superfamily. CbbY/CbbZ/Gph/YieH family.</text>
</comment>
<dbReference type="PRINTS" id="PR00413">
    <property type="entry name" value="HADHALOGNASE"/>
</dbReference>
<dbReference type="InterPro" id="IPR023214">
    <property type="entry name" value="HAD_sf"/>
</dbReference>
<comment type="cofactor">
    <cofactor evidence="1">
        <name>Mg(2+)</name>
        <dbReference type="ChEBI" id="CHEBI:18420"/>
    </cofactor>
</comment>
<dbReference type="Gene3D" id="3.40.50.1000">
    <property type="entry name" value="HAD superfamily/HAD-like"/>
    <property type="match status" value="1"/>
</dbReference>
<evidence type="ECO:0000256" key="2">
    <source>
        <dbReference type="ARBA" id="ARBA00006171"/>
    </source>
</evidence>
<dbReference type="InterPro" id="IPR023198">
    <property type="entry name" value="PGP-like_dom2"/>
</dbReference>
<evidence type="ECO:0000256" key="3">
    <source>
        <dbReference type="ARBA" id="ARBA00022723"/>
    </source>
</evidence>
<dbReference type="NCBIfam" id="TIGR01509">
    <property type="entry name" value="HAD-SF-IA-v3"/>
    <property type="match status" value="1"/>
</dbReference>
<evidence type="ECO:0000256" key="4">
    <source>
        <dbReference type="ARBA" id="ARBA00022842"/>
    </source>
</evidence>
<dbReference type="PANTHER" id="PTHR46193:SF10">
    <property type="entry name" value="6-PHOSPHOGLUCONATE PHOSPHATASE"/>
    <property type="match status" value="1"/>
</dbReference>
<dbReference type="SFLD" id="SFLDG01129">
    <property type="entry name" value="C1.5:_HAD__Beta-PGM__Phosphata"/>
    <property type="match status" value="1"/>
</dbReference>
<evidence type="ECO:0000256" key="1">
    <source>
        <dbReference type="ARBA" id="ARBA00001946"/>
    </source>
</evidence>
<dbReference type="RefSeq" id="WP_071942874.1">
    <property type="nucleotide sequence ID" value="NZ_CP018139.1"/>
</dbReference>
<name>A0A1J0VF47_9GAMM</name>
<dbReference type="GO" id="GO:0046872">
    <property type="term" value="F:metal ion binding"/>
    <property type="evidence" value="ECO:0007669"/>
    <property type="project" value="UniProtKB-KW"/>
</dbReference>